<dbReference type="SUPFAM" id="SSF47413">
    <property type="entry name" value="lambda repressor-like DNA-binding domains"/>
    <property type="match status" value="1"/>
</dbReference>
<dbReference type="InterPro" id="IPR010982">
    <property type="entry name" value="Lambda_DNA-bd_dom_sf"/>
</dbReference>
<evidence type="ECO:0000313" key="3">
    <source>
        <dbReference type="Proteomes" id="UP001059950"/>
    </source>
</evidence>
<feature type="domain" description="HTH cro/C1-type" evidence="1">
    <location>
        <begin position="19"/>
        <end position="74"/>
    </location>
</feature>
<proteinExistence type="predicted"/>
<sequence length="82" mass="9717">MTMIKHVHHPKYKALVEWLITARKEQKLTARQLAALIDEPFQFVSKIETRQRKLNVFEYWQYCRALNLDPSEGLKIMGTAED</sequence>
<dbReference type="SMART" id="SM00530">
    <property type="entry name" value="HTH_XRE"/>
    <property type="match status" value="1"/>
</dbReference>
<dbReference type="CDD" id="cd00093">
    <property type="entry name" value="HTH_XRE"/>
    <property type="match status" value="1"/>
</dbReference>
<dbReference type="InterPro" id="IPR001387">
    <property type="entry name" value="Cro/C1-type_HTH"/>
</dbReference>
<keyword evidence="3" id="KW-1185">Reference proteome</keyword>
<gene>
    <name evidence="2" type="ORF">KDX31_15955</name>
</gene>
<dbReference type="Pfam" id="PF01381">
    <property type="entry name" value="HTH_3"/>
    <property type="match status" value="1"/>
</dbReference>
<accession>A0ABY5GSA0</accession>
<evidence type="ECO:0000313" key="2">
    <source>
        <dbReference type="EMBL" id="UTW02821.1"/>
    </source>
</evidence>
<evidence type="ECO:0000259" key="1">
    <source>
        <dbReference type="PROSITE" id="PS50943"/>
    </source>
</evidence>
<reference evidence="2" key="1">
    <citation type="submission" date="2021-04" db="EMBL/GenBank/DDBJ databases">
        <title>Oceanospirillales bacteria with DddD are important DMSP degraders in coastal seawater.</title>
        <authorList>
            <person name="Liu J."/>
        </authorList>
    </citation>
    <scope>NUCLEOTIDE SEQUENCE</scope>
    <source>
        <strain evidence="2">GY6</strain>
    </source>
</reference>
<protein>
    <submittedName>
        <fullName evidence="2">Helix-turn-helix transcriptional regulator</fullName>
    </submittedName>
</protein>
<dbReference type="Gene3D" id="1.10.260.40">
    <property type="entry name" value="lambda repressor-like DNA-binding domains"/>
    <property type="match status" value="1"/>
</dbReference>
<dbReference type="Proteomes" id="UP001059950">
    <property type="component" value="Chromosome"/>
</dbReference>
<dbReference type="EMBL" id="CP073344">
    <property type="protein sequence ID" value="UTW02821.1"/>
    <property type="molecule type" value="Genomic_DNA"/>
</dbReference>
<dbReference type="PROSITE" id="PS50943">
    <property type="entry name" value="HTH_CROC1"/>
    <property type="match status" value="1"/>
</dbReference>
<organism evidence="2 3">
    <name type="scientific">Amphritea atlantica</name>
    <dbReference type="NCBI Taxonomy" id="355243"/>
    <lineage>
        <taxon>Bacteria</taxon>
        <taxon>Pseudomonadati</taxon>
        <taxon>Pseudomonadota</taxon>
        <taxon>Gammaproteobacteria</taxon>
        <taxon>Oceanospirillales</taxon>
        <taxon>Oceanospirillaceae</taxon>
        <taxon>Amphritea</taxon>
    </lineage>
</organism>
<name>A0ABY5GSA0_9GAMM</name>